<feature type="domain" description="Vps53 N-terminal" evidence="7">
    <location>
        <begin position="7"/>
        <end position="379"/>
    </location>
</feature>
<organism evidence="9 10">
    <name type="scientific">Henningerozyma blattae (strain ATCC 34711 / CBS 6284 / DSM 70876 / NBRC 10599 / NRRL Y-10934 / UCD 77-7)</name>
    <name type="common">Yeast</name>
    <name type="synonym">Tetrapisispora blattae</name>
    <dbReference type="NCBI Taxonomy" id="1071380"/>
    <lineage>
        <taxon>Eukaryota</taxon>
        <taxon>Fungi</taxon>
        <taxon>Dikarya</taxon>
        <taxon>Ascomycota</taxon>
        <taxon>Saccharomycotina</taxon>
        <taxon>Saccharomycetes</taxon>
        <taxon>Saccharomycetales</taxon>
        <taxon>Saccharomycetaceae</taxon>
        <taxon>Henningerozyma</taxon>
    </lineage>
</organism>
<evidence type="ECO:0000256" key="6">
    <source>
        <dbReference type="ARBA" id="ARBA00023136"/>
    </source>
</evidence>
<evidence type="ECO:0000259" key="8">
    <source>
        <dbReference type="Pfam" id="PF16854"/>
    </source>
</evidence>
<dbReference type="FunCoup" id="I2H393">
    <property type="interactions" value="829"/>
</dbReference>
<dbReference type="KEGG" id="tbl:TBLA_0D03450"/>
<dbReference type="RefSeq" id="XP_004180364.1">
    <property type="nucleotide sequence ID" value="XM_004180316.1"/>
</dbReference>
<evidence type="ECO:0000256" key="1">
    <source>
        <dbReference type="ARBA" id="ARBA00004150"/>
    </source>
</evidence>
<protein>
    <submittedName>
        <fullName evidence="9">Uncharacterized protein</fullName>
    </submittedName>
</protein>
<dbReference type="OMA" id="YKFAEAK"/>
<comment type="subcellular location">
    <subcellularLocation>
        <location evidence="2">Endosome membrane</location>
        <topology evidence="2">Peripheral membrane protein</topology>
    </subcellularLocation>
    <subcellularLocation>
        <location evidence="1">Golgi apparatus</location>
        <location evidence="1">trans-Golgi network membrane</location>
        <topology evidence="1">Peripheral membrane protein</topology>
    </subcellularLocation>
</comment>
<dbReference type="InterPro" id="IPR038260">
    <property type="entry name" value="Vps53_C_sf"/>
</dbReference>
<keyword evidence="5" id="KW-0333">Golgi apparatus</keyword>
<dbReference type="Gene3D" id="1.10.357.110">
    <property type="entry name" value="Vacuolar protein sorting-associated protein 53, C-terminus"/>
    <property type="match status" value="1"/>
</dbReference>
<dbReference type="Proteomes" id="UP000002866">
    <property type="component" value="Chromosome 4"/>
</dbReference>
<dbReference type="PANTHER" id="PTHR12820:SF0">
    <property type="entry name" value="VACUOLAR PROTEIN SORTING-ASSOCIATED PROTEIN 53 HOMOLOG"/>
    <property type="match status" value="1"/>
</dbReference>
<evidence type="ECO:0000256" key="5">
    <source>
        <dbReference type="ARBA" id="ARBA00023034"/>
    </source>
</evidence>
<comment type="similarity">
    <text evidence="3">Belongs to the VPS53 family.</text>
</comment>
<dbReference type="GO" id="GO:0005829">
    <property type="term" value="C:cytosol"/>
    <property type="evidence" value="ECO:0007669"/>
    <property type="project" value="GOC"/>
</dbReference>
<accession>I2H393</accession>
<dbReference type="GO" id="GO:0006896">
    <property type="term" value="P:Golgi to vacuole transport"/>
    <property type="evidence" value="ECO:0007669"/>
    <property type="project" value="EnsemblFungi"/>
</dbReference>
<gene>
    <name evidence="9" type="primary">TBLA0D03450</name>
    <name evidence="9" type="ORF">TBLA_0D03450</name>
</gene>
<keyword evidence="10" id="KW-1185">Reference proteome</keyword>
<dbReference type="InterPro" id="IPR039766">
    <property type="entry name" value="Vps53"/>
</dbReference>
<dbReference type="GO" id="GO:0090156">
    <property type="term" value="P:intracellular sphingolipid homeostasis"/>
    <property type="evidence" value="ECO:0007669"/>
    <property type="project" value="EnsemblFungi"/>
</dbReference>
<dbReference type="InterPro" id="IPR007234">
    <property type="entry name" value="Vps53_N"/>
</dbReference>
<reference evidence="9 10" key="1">
    <citation type="journal article" date="2011" name="Proc. Natl. Acad. Sci. U.S.A.">
        <title>Evolutionary erosion of yeast sex chromosomes by mating-type switching accidents.</title>
        <authorList>
            <person name="Gordon J.L."/>
            <person name="Armisen D."/>
            <person name="Proux-Wera E."/>
            <person name="Oheigeartaigh S.S."/>
            <person name="Byrne K.P."/>
            <person name="Wolfe K.H."/>
        </authorList>
    </citation>
    <scope>NUCLEOTIDE SEQUENCE [LARGE SCALE GENOMIC DNA]</scope>
    <source>
        <strain evidence="10">ATCC 34711 / CBS 6284 / DSM 70876 / NBRC 10599 / NRRL Y-10934 / UCD 77-7</strain>
    </source>
</reference>
<dbReference type="GO" id="GO:0000938">
    <property type="term" value="C:GARP complex"/>
    <property type="evidence" value="ECO:0007669"/>
    <property type="project" value="EnsemblFungi"/>
</dbReference>
<sequence length="819" mass="96511">MISTSKDYDPIEDITIILAQRESIENIDSLINLTKNYRLKLKNEIEENLMENHNYNMSADEIGMKEIFNNLNKIREISDSTNSNINDFTVNINELDQSKKNLTSSLNFYQNLKILIDCYNDCRVLSHKRSFIAMISSYKIMNSLMENNFIKFKNIDMINQLINNINKLNVEIFDNILNIFKKIINNNNSTLGEEAMSHWEKELKSGACEIIDNNSKEGLKIKLIDEILNKLMYEINEIFQIDDEAGSLENLSRRYIYFKKILNKFNTDYNKFFKVEWKMSIRLTTLFYEKTIKDLQILLKREFSTTNSSSVSTNTVGSKKIDLFMNCMQTTIEFEKYIDVRFSQQLKCDKISKTFEPYLVLWIQYQDKIMKDNMLKYLRMGTSSDSDENQENYTVVPSSADLFRNYRNILRQTIELTGETNSINTNNKGKENENLIKEMSRLFCKWLIEYCNKILYPILIPDNVAIDNKDETIKFTILLINTADYCNTTIKQLQDKIQELTGNDKCNKIFSKLDKVYEEILNKGNKVLMKRIIGSELQFIWREFDNVDWKRILIEDYSRYMVTMRKSMQVHNLETEVTERNENIIDKILKGFNREVYKWNFLDKLIEMISQEFTYHIIKLLLPKPPYGNRPISTTATSTATLKNISMNSIEVNNIGEQLLLDCELLKQTMHSYLKYSNNKKTIDRHITNNIEKIINFIKLLITPVDSSEDYNEAYKRLTKNNHNILIWTMTLALKGVSWDVSIWKQHWSVFYLELSESKNTEGITGTTMKEKDQTKQKIEGTTDLFVYAWNRKQVIEHERNMRALVGSSWRELLSEMGI</sequence>
<dbReference type="eggNOG" id="KOG2180">
    <property type="taxonomic scope" value="Eukaryota"/>
</dbReference>
<dbReference type="STRING" id="1071380.I2H393"/>
<dbReference type="OrthoDB" id="10261632at2759"/>
<proteinExistence type="inferred from homology"/>
<evidence type="ECO:0000259" key="7">
    <source>
        <dbReference type="Pfam" id="PF04100"/>
    </source>
</evidence>
<dbReference type="GO" id="GO:0042147">
    <property type="term" value="P:retrograde transport, endosome to Golgi"/>
    <property type="evidence" value="ECO:0007669"/>
    <property type="project" value="EnsemblFungi"/>
</dbReference>
<dbReference type="GeneID" id="14495881"/>
<evidence type="ECO:0000313" key="10">
    <source>
        <dbReference type="Proteomes" id="UP000002866"/>
    </source>
</evidence>
<keyword evidence="4" id="KW-0967">Endosome</keyword>
<name>I2H393_HENB6</name>
<dbReference type="EMBL" id="HE806319">
    <property type="protein sequence ID" value="CCH60845.1"/>
    <property type="molecule type" value="Genomic_DNA"/>
</dbReference>
<dbReference type="HOGENOM" id="CLU_358642_0_0_1"/>
<dbReference type="AlphaFoldDB" id="I2H393"/>
<dbReference type="GO" id="GO:0010008">
    <property type="term" value="C:endosome membrane"/>
    <property type="evidence" value="ECO:0007669"/>
    <property type="project" value="UniProtKB-SubCell"/>
</dbReference>
<feature type="domain" description="Vps53 C-terminal" evidence="8">
    <location>
        <begin position="657"/>
        <end position="737"/>
    </location>
</feature>
<evidence type="ECO:0000313" key="9">
    <source>
        <dbReference type="EMBL" id="CCH60845.1"/>
    </source>
</evidence>
<evidence type="ECO:0000256" key="3">
    <source>
        <dbReference type="ARBA" id="ARBA00008628"/>
    </source>
</evidence>
<keyword evidence="6" id="KW-0472">Membrane</keyword>
<evidence type="ECO:0000256" key="2">
    <source>
        <dbReference type="ARBA" id="ARBA00004481"/>
    </source>
</evidence>
<dbReference type="Pfam" id="PF16854">
    <property type="entry name" value="VPS53_C"/>
    <property type="match status" value="1"/>
</dbReference>
<dbReference type="InParanoid" id="I2H393"/>
<dbReference type="Pfam" id="PF04100">
    <property type="entry name" value="Vps53_N"/>
    <property type="match status" value="1"/>
</dbReference>
<dbReference type="PANTHER" id="PTHR12820">
    <property type="entry name" value="VACUOLAR SORTING PROTEIN 53"/>
    <property type="match status" value="1"/>
</dbReference>
<dbReference type="InterPro" id="IPR031745">
    <property type="entry name" value="Vps53_C"/>
</dbReference>
<dbReference type="GO" id="GO:0006623">
    <property type="term" value="P:protein targeting to vacuole"/>
    <property type="evidence" value="ECO:0007669"/>
    <property type="project" value="EnsemblFungi"/>
</dbReference>
<evidence type="ECO:0000256" key="4">
    <source>
        <dbReference type="ARBA" id="ARBA00022753"/>
    </source>
</evidence>